<dbReference type="PhylomeDB" id="M1W6Y2"/>
<dbReference type="InterPro" id="IPR026992">
    <property type="entry name" value="DIOX_N"/>
</dbReference>
<dbReference type="Proteomes" id="UP000016801">
    <property type="component" value="Unassembled WGS sequence"/>
</dbReference>
<keyword evidence="6" id="KW-1185">Reference proteome</keyword>
<dbReference type="GO" id="GO:0051213">
    <property type="term" value="F:dioxygenase activity"/>
    <property type="evidence" value="ECO:0007669"/>
    <property type="project" value="UniProtKB-KW"/>
</dbReference>
<dbReference type="VEuPathDB" id="FungiDB:CPUR_04619"/>
<evidence type="ECO:0000313" key="5">
    <source>
        <dbReference type="EMBL" id="CCE30770.1"/>
    </source>
</evidence>
<organism evidence="5 6">
    <name type="scientific">Claviceps purpurea (strain 20.1)</name>
    <name type="common">Ergot fungus</name>
    <name type="synonym">Sphacelia segetum</name>
    <dbReference type="NCBI Taxonomy" id="1111077"/>
    <lineage>
        <taxon>Eukaryota</taxon>
        <taxon>Fungi</taxon>
        <taxon>Dikarya</taxon>
        <taxon>Ascomycota</taxon>
        <taxon>Pezizomycotina</taxon>
        <taxon>Sordariomycetes</taxon>
        <taxon>Hypocreomycetidae</taxon>
        <taxon>Hypocreales</taxon>
        <taxon>Clavicipitaceae</taxon>
        <taxon>Claviceps</taxon>
    </lineage>
</organism>
<dbReference type="SUPFAM" id="SSF51197">
    <property type="entry name" value="Clavaminate synthase-like"/>
    <property type="match status" value="1"/>
</dbReference>
<sequence>MASIASLLASPPSPPRPTARVPRIDIAPLFGDSPVLKKQVAQAIDAASRDTGFFYAVNHGVDLAKLADETRHFYRALTAADKWRLATGAYNPLHRHKVRGGYSLAVPGHKAVESLCYLNPEFQRDHPRIADATPLHEVNDWPAACRQPRFRAFAEGYYWDVLGVATALLRGYALALHQPEDFFTRHLRRHDTLSSVVLIRYPFLDPYPAPAIKTADDDGIKLSVDPHRDVSLITVLCQPGRHQNLQVQGPRGQWLDIEPDDSAYLVCCGSYMAHITGEYYPAPVHRVKWLNEERLSLPFYVNLGYDDCIEPWDAADAADAAAATASGWRGQVLNHQPLVHRRPMRYGAYLNKGLADLAKVNRQA</sequence>
<dbReference type="AlphaFoldDB" id="M1W6Y2"/>
<dbReference type="Gene3D" id="2.60.120.330">
    <property type="entry name" value="B-lactam Antibiotic, Isopenicillin N Synthase, Chain"/>
    <property type="match status" value="1"/>
</dbReference>
<evidence type="ECO:0000259" key="4">
    <source>
        <dbReference type="PROSITE" id="PS51471"/>
    </source>
</evidence>
<keyword evidence="3" id="KW-0408">Iron</keyword>
<reference evidence="5 6" key="1">
    <citation type="journal article" date="2013" name="PLoS Genet.">
        <title>Plant-symbiotic fungi as chemical engineers: Multi-genome analysis of the Clavicipitaceae reveals dynamics of alkaloid loci.</title>
        <authorList>
            <person name="Schardl C.L."/>
            <person name="Young C.A."/>
            <person name="Hesse U."/>
            <person name="Amyotte S.G."/>
            <person name="Andreeva K."/>
            <person name="Calie P.J."/>
            <person name="Fleetwood D.J."/>
            <person name="Haws D.C."/>
            <person name="Moore N."/>
            <person name="Oeser B."/>
            <person name="Panaccione D.G."/>
            <person name="Schweri K.K."/>
            <person name="Voisey C.R."/>
            <person name="Farman M.L."/>
            <person name="Jaromczyk J.W."/>
            <person name="Roe B.A."/>
            <person name="O'Sullivan D.M."/>
            <person name="Scott B."/>
            <person name="Tudzynski P."/>
            <person name="An Z."/>
            <person name="Arnaoudova E.G."/>
            <person name="Bullock C.T."/>
            <person name="Charlton N.D."/>
            <person name="Chen L."/>
            <person name="Cox M."/>
            <person name="Dinkins R.D."/>
            <person name="Florea S."/>
            <person name="Glenn A.E."/>
            <person name="Gordon A."/>
            <person name="Gueldener U."/>
            <person name="Harris D.R."/>
            <person name="Hollin W."/>
            <person name="Jaromczyk J."/>
            <person name="Johnson R.D."/>
            <person name="Khan A.K."/>
            <person name="Leistner E."/>
            <person name="Leuchtmann A."/>
            <person name="Li C."/>
            <person name="Liu J."/>
            <person name="Liu J."/>
            <person name="Liu M."/>
            <person name="Mace W."/>
            <person name="Machado C."/>
            <person name="Nagabhyru P."/>
            <person name="Pan J."/>
            <person name="Schmid J."/>
            <person name="Sugawara K."/>
            <person name="Steiner U."/>
            <person name="Takach J.E."/>
            <person name="Tanaka E."/>
            <person name="Webb J.S."/>
            <person name="Wilson E.V."/>
            <person name="Wiseman J.L."/>
            <person name="Yoshida R."/>
            <person name="Zeng Z."/>
        </authorList>
    </citation>
    <scope>NUCLEOTIDE SEQUENCE [LARGE SCALE GENOMIC DNA]</scope>
    <source>
        <strain evidence="5 6">20.1</strain>
    </source>
</reference>
<keyword evidence="3" id="KW-0560">Oxidoreductase</keyword>
<dbReference type="InterPro" id="IPR044861">
    <property type="entry name" value="IPNS-like_FE2OG_OXY"/>
</dbReference>
<name>M1W6Y2_CLAP2</name>
<dbReference type="PROSITE" id="PS51471">
    <property type="entry name" value="FE2OG_OXY"/>
    <property type="match status" value="1"/>
</dbReference>
<dbReference type="InterPro" id="IPR027443">
    <property type="entry name" value="IPNS-like_sf"/>
</dbReference>
<protein>
    <submittedName>
        <fullName evidence="5">Related to gibberellin 20-oxidase</fullName>
    </submittedName>
</protein>
<dbReference type="Pfam" id="PF03171">
    <property type="entry name" value="2OG-FeII_Oxy"/>
    <property type="match status" value="1"/>
</dbReference>
<keyword evidence="3" id="KW-0479">Metal-binding</keyword>
<evidence type="ECO:0000256" key="1">
    <source>
        <dbReference type="ARBA" id="ARBA00008056"/>
    </source>
</evidence>
<dbReference type="PRINTS" id="PR00682">
    <property type="entry name" value="IPNSYNTHASE"/>
</dbReference>
<comment type="caution">
    <text evidence="5">The sequence shown here is derived from an EMBL/GenBank/DDBJ whole genome shotgun (WGS) entry which is preliminary data.</text>
</comment>
<dbReference type="InterPro" id="IPR005123">
    <property type="entry name" value="Oxoglu/Fe-dep_dioxygenase_dom"/>
</dbReference>
<evidence type="ECO:0000256" key="2">
    <source>
        <dbReference type="ARBA" id="ARBA00022964"/>
    </source>
</evidence>
<comment type="similarity">
    <text evidence="1 3">Belongs to the iron/ascorbate-dependent oxidoreductase family.</text>
</comment>
<dbReference type="Pfam" id="PF14226">
    <property type="entry name" value="DIOX_N"/>
    <property type="match status" value="1"/>
</dbReference>
<evidence type="ECO:0000313" key="6">
    <source>
        <dbReference type="Proteomes" id="UP000016801"/>
    </source>
</evidence>
<dbReference type="STRING" id="1111077.M1W6Y2"/>
<evidence type="ECO:0000256" key="3">
    <source>
        <dbReference type="RuleBase" id="RU003682"/>
    </source>
</evidence>
<dbReference type="GO" id="GO:0044283">
    <property type="term" value="P:small molecule biosynthetic process"/>
    <property type="evidence" value="ECO:0007669"/>
    <property type="project" value="UniProtKB-ARBA"/>
</dbReference>
<proteinExistence type="inferred from homology"/>
<dbReference type="GO" id="GO:0046872">
    <property type="term" value="F:metal ion binding"/>
    <property type="evidence" value="ECO:0007669"/>
    <property type="project" value="UniProtKB-KW"/>
</dbReference>
<feature type="domain" description="Fe2OG dioxygenase" evidence="4">
    <location>
        <begin position="192"/>
        <end position="303"/>
    </location>
</feature>
<accession>M1W6Y2</accession>
<dbReference type="OrthoDB" id="288590at2759"/>
<gene>
    <name evidence="5" type="ORF">CPUR_04619</name>
</gene>
<dbReference type="eggNOG" id="KOG0143">
    <property type="taxonomic scope" value="Eukaryota"/>
</dbReference>
<dbReference type="HOGENOM" id="CLU_010119_6_3_1"/>
<dbReference type="PANTHER" id="PTHR47990">
    <property type="entry name" value="2-OXOGLUTARATE (2OG) AND FE(II)-DEPENDENT OXYGENASE SUPERFAMILY PROTEIN-RELATED"/>
    <property type="match status" value="1"/>
</dbReference>
<dbReference type="InterPro" id="IPR050231">
    <property type="entry name" value="Iron_ascorbate_oxido_reductase"/>
</dbReference>
<keyword evidence="2" id="KW-0223">Dioxygenase</keyword>
<dbReference type="EMBL" id="CAGA01000025">
    <property type="protein sequence ID" value="CCE30770.1"/>
    <property type="molecule type" value="Genomic_DNA"/>
</dbReference>